<evidence type="ECO:0000256" key="3">
    <source>
        <dbReference type="ARBA" id="ARBA00022840"/>
    </source>
</evidence>
<evidence type="ECO:0000256" key="5">
    <source>
        <dbReference type="ARBA" id="ARBA00049274"/>
    </source>
</evidence>
<evidence type="ECO:0000256" key="2">
    <source>
        <dbReference type="ARBA" id="ARBA00022741"/>
    </source>
</evidence>
<dbReference type="EMBL" id="GBEZ01027619">
    <property type="protein sequence ID" value="JAC59715.1"/>
    <property type="molecule type" value="Transcribed_RNA"/>
</dbReference>
<feature type="region of interest" description="Disordered" evidence="6">
    <location>
        <begin position="397"/>
        <end position="424"/>
    </location>
</feature>
<dbReference type="GO" id="GO:0015631">
    <property type="term" value="F:tubulin binding"/>
    <property type="evidence" value="ECO:0007669"/>
    <property type="project" value="TreeGrafter"/>
</dbReference>
<gene>
    <name evidence="8" type="ORF">TSPGSL018_30777</name>
</gene>
<comment type="catalytic activity">
    <reaction evidence="5">
        <text>L-glutamyl-[protein] + L-glutamate + ATP = gamma-L-glutamyl-L-glutamyl-[protein] + ADP + phosphate + H(+)</text>
        <dbReference type="Rhea" id="RHEA:60144"/>
        <dbReference type="Rhea" id="RHEA-COMP:10208"/>
        <dbReference type="Rhea" id="RHEA-COMP:15517"/>
        <dbReference type="ChEBI" id="CHEBI:15378"/>
        <dbReference type="ChEBI" id="CHEBI:29973"/>
        <dbReference type="ChEBI" id="CHEBI:29985"/>
        <dbReference type="ChEBI" id="CHEBI:30616"/>
        <dbReference type="ChEBI" id="CHEBI:43474"/>
        <dbReference type="ChEBI" id="CHEBI:143622"/>
        <dbReference type="ChEBI" id="CHEBI:456216"/>
    </reaction>
    <physiologicalReaction direction="left-to-right" evidence="5">
        <dbReference type="Rhea" id="RHEA:60145"/>
    </physiologicalReaction>
</comment>
<feature type="region of interest" description="Disordered" evidence="6">
    <location>
        <begin position="436"/>
        <end position="462"/>
    </location>
</feature>
<name>A0A061QMP5_9CHLO</name>
<proteinExistence type="predicted"/>
<evidence type="ECO:0000313" key="8">
    <source>
        <dbReference type="EMBL" id="JAC59715.1"/>
    </source>
</evidence>
<organism evidence="8">
    <name type="scientific">Tetraselmis sp. GSL018</name>
    <dbReference type="NCBI Taxonomy" id="582737"/>
    <lineage>
        <taxon>Eukaryota</taxon>
        <taxon>Viridiplantae</taxon>
        <taxon>Chlorophyta</taxon>
        <taxon>core chlorophytes</taxon>
        <taxon>Chlorodendrophyceae</taxon>
        <taxon>Chlorodendrales</taxon>
        <taxon>Chlorodendraceae</taxon>
        <taxon>Tetraselmis</taxon>
    </lineage>
</organism>
<keyword evidence="3" id="KW-0067">ATP-binding</keyword>
<dbReference type="PANTHER" id="PTHR12241:SF145">
    <property type="entry name" value="TUBULIN POLYGLUTAMYLASE TTLL5"/>
    <property type="match status" value="1"/>
</dbReference>
<dbReference type="AlphaFoldDB" id="A0A061QMP5"/>
<protein>
    <recommendedName>
        <fullName evidence="4">Tubulin--tyrosine ligase-like protein 5</fullName>
    </recommendedName>
</protein>
<feature type="signal peptide" evidence="7">
    <location>
        <begin position="1"/>
        <end position="27"/>
    </location>
</feature>
<sequence length="562" mass="60720">MLYLRSRDFSIHFLLLLSWSAVNFSVGKQKRQVLLQEPAEFRVWLDEKKFKRGETVLVRDAFLDAGALHTGGPAKDSSAEVTLGYQVPDRWDILWTTPTPGKLALPYLAAWQAVNLMPGLTAITRKDSLASSVLGAFGEASHGFLPPSFLLPRDLGSWRRWRDSAGCGGPPERRCLWVLKANKHLGKGIAVLPREEAEREATAPDRKYVLAQKYVGNPLLVNGRKFGIRLWVVMTSARPLRGYVHERGLVLFSSEEYSASAPNGSTAGHLTNAFQNAEGVVWALEDLRAHLGDAFGALWESLRRISGLVLAAAVDECRRAAAAVKLRPGSGFQLLGLDFLIGADLRAWLIEANGTPSMSLYGADKVGTDVLRREKATMLRDLVRLIGVDRSVRGREARSREQECSWDEGAGWDGGQCGPSAQQDDLPSALAALADQASAEPGAEGRTGADPSVQDLLCGGPAGSPAVPRDGCVRCLTPEDIRMLSGLESELSGRGGFLPVTSEFHGFCTGGPGAPAWNLTCTREDAVEAMWTKLRPPRHSSSGDSSEPAEAAALRMLASLVC</sequence>
<dbReference type="Pfam" id="PF03133">
    <property type="entry name" value="TTL"/>
    <property type="match status" value="1"/>
</dbReference>
<dbReference type="GO" id="GO:0000226">
    <property type="term" value="P:microtubule cytoskeleton organization"/>
    <property type="evidence" value="ECO:0007669"/>
    <property type="project" value="TreeGrafter"/>
</dbReference>
<keyword evidence="7" id="KW-0732">Signal</keyword>
<dbReference type="InterPro" id="IPR004344">
    <property type="entry name" value="TTL/TTLL_fam"/>
</dbReference>
<accession>A0A061QMP5</accession>
<keyword evidence="2" id="KW-0547">Nucleotide-binding</keyword>
<dbReference type="PROSITE" id="PS51221">
    <property type="entry name" value="TTL"/>
    <property type="match status" value="1"/>
</dbReference>
<evidence type="ECO:0000256" key="7">
    <source>
        <dbReference type="SAM" id="SignalP"/>
    </source>
</evidence>
<dbReference type="GO" id="GO:0005524">
    <property type="term" value="F:ATP binding"/>
    <property type="evidence" value="ECO:0007669"/>
    <property type="project" value="UniProtKB-KW"/>
</dbReference>
<evidence type="ECO:0000256" key="4">
    <source>
        <dbReference type="ARBA" id="ARBA00041448"/>
    </source>
</evidence>
<dbReference type="GO" id="GO:0070740">
    <property type="term" value="F:tubulin-glutamic acid ligase activity"/>
    <property type="evidence" value="ECO:0007669"/>
    <property type="project" value="TreeGrafter"/>
</dbReference>
<evidence type="ECO:0000256" key="6">
    <source>
        <dbReference type="SAM" id="MobiDB-lite"/>
    </source>
</evidence>
<keyword evidence="1 8" id="KW-0436">Ligase</keyword>
<feature type="chain" id="PRO_5030002125" description="Tubulin--tyrosine ligase-like protein 5" evidence="7">
    <location>
        <begin position="28"/>
        <end position="562"/>
    </location>
</feature>
<evidence type="ECO:0000256" key="1">
    <source>
        <dbReference type="ARBA" id="ARBA00022598"/>
    </source>
</evidence>
<dbReference type="PANTHER" id="PTHR12241">
    <property type="entry name" value="TUBULIN POLYGLUTAMYLASE"/>
    <property type="match status" value="1"/>
</dbReference>
<dbReference type="GO" id="GO:0036064">
    <property type="term" value="C:ciliary basal body"/>
    <property type="evidence" value="ECO:0007669"/>
    <property type="project" value="TreeGrafter"/>
</dbReference>
<reference evidence="8" key="1">
    <citation type="submission" date="2014-05" db="EMBL/GenBank/DDBJ databases">
        <title>The transcriptome of the halophilic microalga Tetraselmis sp. GSL018 isolated from the Great Salt Lake, Utah.</title>
        <authorList>
            <person name="Jinkerson R.E."/>
            <person name="D'Adamo S."/>
            <person name="Posewitz M.C."/>
        </authorList>
    </citation>
    <scope>NUCLEOTIDE SEQUENCE</scope>
    <source>
        <strain evidence="8">GSL018</strain>
    </source>
</reference>
<dbReference type="Gene3D" id="3.30.470.20">
    <property type="entry name" value="ATP-grasp fold, B domain"/>
    <property type="match status" value="1"/>
</dbReference>
<dbReference type="SUPFAM" id="SSF56059">
    <property type="entry name" value="Glutathione synthetase ATP-binding domain-like"/>
    <property type="match status" value="1"/>
</dbReference>